<comment type="caution">
    <text evidence="1">The sequence shown here is derived from an EMBL/GenBank/DDBJ whole genome shotgun (WGS) entry which is preliminary data.</text>
</comment>
<proteinExistence type="predicted"/>
<sequence>MWRSDAHLAHEKPKAASVTWLPYTLIDQVLAAVDTQERFLIRASVSSQRMADRDFQPHKMRAKIRPVIFCFPISANHGGTYRKYVIQVRPSAGPSFGSRVRALARPYSFKASQVTAYTRTSFVCSQVTPYVRR</sequence>
<evidence type="ECO:0000313" key="1">
    <source>
        <dbReference type="EMBL" id="GBE85507.1"/>
    </source>
</evidence>
<dbReference type="Proteomes" id="UP000287166">
    <property type="component" value="Unassembled WGS sequence"/>
</dbReference>
<accession>A0A401GTG6</accession>
<evidence type="ECO:0000313" key="2">
    <source>
        <dbReference type="Proteomes" id="UP000287166"/>
    </source>
</evidence>
<dbReference type="AlphaFoldDB" id="A0A401GTG6"/>
<dbReference type="InParanoid" id="A0A401GTG6"/>
<dbReference type="GeneID" id="38782424"/>
<dbReference type="OrthoDB" id="67716at2759"/>
<protein>
    <submittedName>
        <fullName evidence="1">Uncharacterized protein</fullName>
    </submittedName>
</protein>
<name>A0A401GTG6_9APHY</name>
<reference evidence="1 2" key="1">
    <citation type="journal article" date="2018" name="Sci. Rep.">
        <title>Genome sequence of the cauliflower mushroom Sparassis crispa (Hanabiratake) and its association with beneficial usage.</title>
        <authorList>
            <person name="Kiyama R."/>
            <person name="Furutani Y."/>
            <person name="Kawaguchi K."/>
            <person name="Nakanishi T."/>
        </authorList>
    </citation>
    <scope>NUCLEOTIDE SEQUENCE [LARGE SCALE GENOMIC DNA]</scope>
</reference>
<dbReference type="RefSeq" id="XP_027616420.1">
    <property type="nucleotide sequence ID" value="XM_027760619.1"/>
</dbReference>
<dbReference type="EMBL" id="BFAD01000008">
    <property type="protein sequence ID" value="GBE85507.1"/>
    <property type="molecule type" value="Genomic_DNA"/>
</dbReference>
<gene>
    <name evidence="1" type="ORF">SCP_0800240</name>
</gene>
<organism evidence="1 2">
    <name type="scientific">Sparassis crispa</name>
    <dbReference type="NCBI Taxonomy" id="139825"/>
    <lineage>
        <taxon>Eukaryota</taxon>
        <taxon>Fungi</taxon>
        <taxon>Dikarya</taxon>
        <taxon>Basidiomycota</taxon>
        <taxon>Agaricomycotina</taxon>
        <taxon>Agaricomycetes</taxon>
        <taxon>Polyporales</taxon>
        <taxon>Sparassidaceae</taxon>
        <taxon>Sparassis</taxon>
    </lineage>
</organism>
<keyword evidence="2" id="KW-1185">Reference proteome</keyword>